<evidence type="ECO:0000313" key="1">
    <source>
        <dbReference type="EMBL" id="NNH75998.1"/>
    </source>
</evidence>
<name>A0A849CDR3_9NOCA</name>
<dbReference type="InterPro" id="IPR005560">
    <property type="entry name" value="Csp_YhjQ"/>
</dbReference>
<reference evidence="1 2" key="1">
    <citation type="submission" date="2020-05" db="EMBL/GenBank/DDBJ databases">
        <title>MicrobeNet Type strains.</title>
        <authorList>
            <person name="Nicholson A.C."/>
        </authorList>
    </citation>
    <scope>NUCLEOTIDE SEQUENCE [LARGE SCALE GENOMIC DNA]</scope>
    <source>
        <strain evidence="1 2">JCM 3224</strain>
    </source>
</reference>
<dbReference type="RefSeq" id="WP_067529461.1">
    <property type="nucleotide sequence ID" value="NZ_JABELX010000033.1"/>
</dbReference>
<dbReference type="PANTHER" id="PTHR37310:SF1">
    <property type="entry name" value="CYTOPLASMIC PROTEIN"/>
    <property type="match status" value="1"/>
</dbReference>
<organism evidence="1 2">
    <name type="scientific">Nocardia uniformis</name>
    <dbReference type="NCBI Taxonomy" id="53432"/>
    <lineage>
        <taxon>Bacteria</taxon>
        <taxon>Bacillati</taxon>
        <taxon>Actinomycetota</taxon>
        <taxon>Actinomycetes</taxon>
        <taxon>Mycobacteriales</taxon>
        <taxon>Nocardiaceae</taxon>
        <taxon>Nocardia</taxon>
    </lineage>
</organism>
<gene>
    <name evidence="1" type="ORF">HLB23_40150</name>
</gene>
<dbReference type="Gene3D" id="1.20.1270.360">
    <property type="match status" value="1"/>
</dbReference>
<dbReference type="PANTHER" id="PTHR37310">
    <property type="entry name" value="CYTOPLASMIC PROTEIN-RELATED"/>
    <property type="match status" value="1"/>
</dbReference>
<proteinExistence type="predicted"/>
<accession>A0A849CDR3</accession>
<comment type="caution">
    <text evidence="1">The sequence shown here is derived from an EMBL/GenBank/DDBJ whole genome shotgun (WGS) entry which is preliminary data.</text>
</comment>
<dbReference type="Pfam" id="PF03860">
    <property type="entry name" value="Csp"/>
    <property type="match status" value="1"/>
</dbReference>
<sequence>MTEPKIQSTINHLLGCHRGCERQILDSLDLGGKHATRQHIAMLTDLSDLSHVTAELLERGSEWEWAEWLCELTGDACVEAADQCEQLGETECAEMCRTAAAACAAMEKRPAQAG</sequence>
<evidence type="ECO:0000313" key="2">
    <source>
        <dbReference type="Proteomes" id="UP000586827"/>
    </source>
</evidence>
<evidence type="ECO:0008006" key="3">
    <source>
        <dbReference type="Google" id="ProtNLM"/>
    </source>
</evidence>
<keyword evidence="2" id="KW-1185">Reference proteome</keyword>
<dbReference type="EMBL" id="JABELX010000033">
    <property type="protein sequence ID" value="NNH75998.1"/>
    <property type="molecule type" value="Genomic_DNA"/>
</dbReference>
<dbReference type="AlphaFoldDB" id="A0A849CDR3"/>
<protein>
    <recommendedName>
        <fullName evidence="3">Four-helix bundle copper-binding protein</fullName>
    </recommendedName>
</protein>
<dbReference type="Proteomes" id="UP000586827">
    <property type="component" value="Unassembled WGS sequence"/>
</dbReference>